<feature type="transmembrane region" description="Helical" evidence="2">
    <location>
        <begin position="216"/>
        <end position="236"/>
    </location>
</feature>
<evidence type="ECO:0000259" key="3">
    <source>
        <dbReference type="Pfam" id="PF00892"/>
    </source>
</evidence>
<dbReference type="PANTHER" id="PTHR22911">
    <property type="entry name" value="ACYL-MALONYL CONDENSING ENZYME-RELATED"/>
    <property type="match status" value="1"/>
</dbReference>
<comment type="similarity">
    <text evidence="1">Belongs to the EamA transporter family.</text>
</comment>
<evidence type="ECO:0000256" key="1">
    <source>
        <dbReference type="ARBA" id="ARBA00007362"/>
    </source>
</evidence>
<feature type="transmembrane region" description="Helical" evidence="2">
    <location>
        <begin position="248"/>
        <end position="267"/>
    </location>
</feature>
<feature type="domain" description="EamA" evidence="3">
    <location>
        <begin position="7"/>
        <end position="142"/>
    </location>
</feature>
<dbReference type="AlphaFoldDB" id="A0A1W1VLJ6"/>
<organism evidence="4 5">
    <name type="scientific">Desulfonispora thiosulfatigenes DSM 11270</name>
    <dbReference type="NCBI Taxonomy" id="656914"/>
    <lineage>
        <taxon>Bacteria</taxon>
        <taxon>Bacillati</taxon>
        <taxon>Bacillota</taxon>
        <taxon>Clostridia</taxon>
        <taxon>Eubacteriales</taxon>
        <taxon>Peptococcaceae</taxon>
        <taxon>Desulfonispora</taxon>
    </lineage>
</organism>
<feature type="transmembrane region" description="Helical" evidence="2">
    <location>
        <begin position="69"/>
        <end position="90"/>
    </location>
</feature>
<reference evidence="4 5" key="1">
    <citation type="submission" date="2017-04" db="EMBL/GenBank/DDBJ databases">
        <authorList>
            <person name="Afonso C.L."/>
            <person name="Miller P.J."/>
            <person name="Scott M.A."/>
            <person name="Spackman E."/>
            <person name="Goraichik I."/>
            <person name="Dimitrov K.M."/>
            <person name="Suarez D.L."/>
            <person name="Swayne D.E."/>
        </authorList>
    </citation>
    <scope>NUCLEOTIDE SEQUENCE [LARGE SCALE GENOMIC DNA]</scope>
    <source>
        <strain evidence="4 5">DSM 11270</strain>
    </source>
</reference>
<dbReference type="OrthoDB" id="9810818at2"/>
<dbReference type="SUPFAM" id="SSF103481">
    <property type="entry name" value="Multidrug resistance efflux transporter EmrE"/>
    <property type="match status" value="2"/>
</dbReference>
<feature type="transmembrane region" description="Helical" evidence="2">
    <location>
        <begin position="273"/>
        <end position="290"/>
    </location>
</feature>
<accession>A0A1W1VLJ6</accession>
<feature type="transmembrane region" description="Helical" evidence="2">
    <location>
        <begin position="186"/>
        <end position="204"/>
    </location>
</feature>
<gene>
    <name evidence="4" type="ORF">SAMN00017405_0115</name>
</gene>
<dbReference type="GO" id="GO:0016020">
    <property type="term" value="C:membrane"/>
    <property type="evidence" value="ECO:0007669"/>
    <property type="project" value="InterPro"/>
</dbReference>
<dbReference type="STRING" id="656914.SAMN00017405_0115"/>
<keyword evidence="2" id="KW-0472">Membrane</keyword>
<dbReference type="Proteomes" id="UP000192731">
    <property type="component" value="Unassembled WGS sequence"/>
</dbReference>
<dbReference type="RefSeq" id="WP_084053940.1">
    <property type="nucleotide sequence ID" value="NZ_FWWT01000022.1"/>
</dbReference>
<keyword evidence="2" id="KW-0812">Transmembrane</keyword>
<evidence type="ECO:0000313" key="5">
    <source>
        <dbReference type="Proteomes" id="UP000192731"/>
    </source>
</evidence>
<sequence>MDKNLKLGALSILMAGSLWGFLGLTCKTLTSYGLTSFDVSFFRIFVGALFLLLYMVIKDIKLLRIDRKGLIFTAIAGLVSQSLANGFYFASIERTSITTAVILLYTAPIFTNIISKFIYQEVFTKLKVVAVILCFSGVFLTATGGDLNTLKLNFLGLLIGLASGLTFGLMPILNKFILEKYNPWTILFYSFLWGSFFILLLARPLKIFSLNLDFKFWFALVFLGLVLAVIGYGLYLKGLKFGVEPSKATIISTVEIVVSVIVAYFVFKESINIYNILGILMVAASVILIQERKIIGDKQKVLAK</sequence>
<dbReference type="InterPro" id="IPR037185">
    <property type="entry name" value="EmrE-like"/>
</dbReference>
<feature type="domain" description="EamA" evidence="3">
    <location>
        <begin position="155"/>
        <end position="289"/>
    </location>
</feature>
<dbReference type="InterPro" id="IPR000620">
    <property type="entry name" value="EamA_dom"/>
</dbReference>
<feature type="transmembrane region" description="Helical" evidence="2">
    <location>
        <begin position="126"/>
        <end position="142"/>
    </location>
</feature>
<proteinExistence type="inferred from homology"/>
<evidence type="ECO:0000313" key="4">
    <source>
        <dbReference type="EMBL" id="SMB93921.1"/>
    </source>
</evidence>
<protein>
    <submittedName>
        <fullName evidence="4">Permease of the drug/metabolite transporter (DMT) superfamily</fullName>
    </submittedName>
</protein>
<dbReference type="Gene3D" id="1.10.3730.20">
    <property type="match status" value="1"/>
</dbReference>
<name>A0A1W1VLJ6_DESTI</name>
<evidence type="ECO:0000256" key="2">
    <source>
        <dbReference type="SAM" id="Phobius"/>
    </source>
</evidence>
<dbReference type="Pfam" id="PF00892">
    <property type="entry name" value="EamA"/>
    <property type="match status" value="2"/>
</dbReference>
<keyword evidence="5" id="KW-1185">Reference proteome</keyword>
<feature type="transmembrane region" description="Helical" evidence="2">
    <location>
        <begin position="96"/>
        <end position="114"/>
    </location>
</feature>
<dbReference type="PANTHER" id="PTHR22911:SF79">
    <property type="entry name" value="MOBA-LIKE NTP TRANSFERASE DOMAIN-CONTAINING PROTEIN"/>
    <property type="match status" value="1"/>
</dbReference>
<feature type="transmembrane region" description="Helical" evidence="2">
    <location>
        <begin position="39"/>
        <end position="57"/>
    </location>
</feature>
<dbReference type="EMBL" id="FWWT01000022">
    <property type="protein sequence ID" value="SMB93921.1"/>
    <property type="molecule type" value="Genomic_DNA"/>
</dbReference>
<feature type="transmembrane region" description="Helical" evidence="2">
    <location>
        <begin position="154"/>
        <end position="174"/>
    </location>
</feature>
<keyword evidence="2" id="KW-1133">Transmembrane helix</keyword>